<evidence type="ECO:0000256" key="7">
    <source>
        <dbReference type="ARBA" id="ARBA00023049"/>
    </source>
</evidence>
<dbReference type="AlphaFoldDB" id="A0A6N9NJR5"/>
<dbReference type="Gene3D" id="1.10.1380.10">
    <property type="entry name" value="Neutral endopeptidase , domain2"/>
    <property type="match status" value="1"/>
</dbReference>
<dbReference type="EMBL" id="WWNE01000006">
    <property type="protein sequence ID" value="NBG66099.1"/>
    <property type="molecule type" value="Genomic_DNA"/>
</dbReference>
<evidence type="ECO:0000256" key="5">
    <source>
        <dbReference type="ARBA" id="ARBA00022801"/>
    </source>
</evidence>
<gene>
    <name evidence="11" type="ORF">GQN54_08205</name>
</gene>
<feature type="domain" description="Peptidase M13 C-terminal" evidence="9">
    <location>
        <begin position="476"/>
        <end position="675"/>
    </location>
</feature>
<dbReference type="Pfam" id="PF05649">
    <property type="entry name" value="Peptidase_M13_N"/>
    <property type="match status" value="1"/>
</dbReference>
<dbReference type="Proteomes" id="UP000470771">
    <property type="component" value="Unassembled WGS sequence"/>
</dbReference>
<comment type="cofactor">
    <cofactor evidence="1">
        <name>Zn(2+)</name>
        <dbReference type="ChEBI" id="CHEBI:29105"/>
    </cofactor>
</comment>
<keyword evidence="6" id="KW-0862">Zinc</keyword>
<dbReference type="RefSeq" id="WP_160633043.1">
    <property type="nucleotide sequence ID" value="NZ_WWNE01000006.1"/>
</dbReference>
<keyword evidence="3" id="KW-0645">Protease</keyword>
<reference evidence="11 12" key="1">
    <citation type="submission" date="2019-12" db="EMBL/GenBank/DDBJ databases">
        <authorList>
            <person name="Zhao J."/>
        </authorList>
    </citation>
    <scope>NUCLEOTIDE SEQUENCE [LARGE SCALE GENOMIC DNA]</scope>
    <source>
        <strain evidence="11 12">S-15</strain>
    </source>
</reference>
<sequence length="681" mass="76948">MKKLLFILPAAALFACQQAPSEATVETPTKPSGFELSNLDTTVAPCDNFYQYAIGGWLKNNPIPSTESRWSSFNVVTEGNNTRLRAILEEYAAMTNAKKGSKEQQIGDLYKSAMDSTKQNELGAQPIQPMLEEIKALTTKEDFLKLSAEYSKKGIGSMFGMYVGQDDKNSSAYITHIYQSGLTLPDRDYYLKDDAKSVEIREKYVEHIVKMFSLLGDEEAVAKSKAETILKIETDLAKVSMSRVERRDPEKTYNKFEFNEFKSKFKGVDWDTYTSILGLKGVDQIIVSQPEFITKAISYIKSYGLDELKVYQSWSVLDNFASYLGEDFDRQNFSFFATTLRGTKDMKPRWKRALGTVNGSLGELLGKAFVERHFPEESKAEVSQMVENLRAAFKVRIENLTWMGDSTKEKALEKLASFNKKIGYPDKWKDYSSVEITDNLVQNIINARMFSYKEMTDKLGKPVDKDEWYMTPQTVNAYYSSSQNEIVFPAGILQPPFYDKDADAALNYGGIGAVIGHEFTHGFDDQGSKYDSEGNLKNWWTDADRAAFDERANKVVEQFNGFEALDSVFVNGKLTLGENIADLGGLILAYHAMEKSFEGNGVPEKIDGFSPQQRFFLGWAQVWHMNMTEEELRNRIITDPHSPGEYRVRGPLANLSEFSEAFGCNENSPMVAKDSARAVIW</sequence>
<dbReference type="InterPro" id="IPR024079">
    <property type="entry name" value="MetalloPept_cat_dom_sf"/>
</dbReference>
<dbReference type="CDD" id="cd08662">
    <property type="entry name" value="M13"/>
    <property type="match status" value="1"/>
</dbReference>
<dbReference type="Gene3D" id="3.40.390.10">
    <property type="entry name" value="Collagenase (Catalytic Domain)"/>
    <property type="match status" value="1"/>
</dbReference>
<keyword evidence="4" id="KW-0479">Metal-binding</keyword>
<dbReference type="InterPro" id="IPR018497">
    <property type="entry name" value="Peptidase_M13_C"/>
</dbReference>
<evidence type="ECO:0000256" key="2">
    <source>
        <dbReference type="ARBA" id="ARBA00007357"/>
    </source>
</evidence>
<dbReference type="InterPro" id="IPR042089">
    <property type="entry name" value="Peptidase_M13_dom_2"/>
</dbReference>
<evidence type="ECO:0000259" key="10">
    <source>
        <dbReference type="Pfam" id="PF05649"/>
    </source>
</evidence>
<dbReference type="PRINTS" id="PR00786">
    <property type="entry name" value="NEPRILYSIN"/>
</dbReference>
<evidence type="ECO:0000256" key="8">
    <source>
        <dbReference type="SAM" id="SignalP"/>
    </source>
</evidence>
<dbReference type="GO" id="GO:0004222">
    <property type="term" value="F:metalloendopeptidase activity"/>
    <property type="evidence" value="ECO:0007669"/>
    <property type="project" value="InterPro"/>
</dbReference>
<comment type="caution">
    <text evidence="11">The sequence shown here is derived from an EMBL/GenBank/DDBJ whole genome shotgun (WGS) entry which is preliminary data.</text>
</comment>
<keyword evidence="7" id="KW-0482">Metalloprotease</keyword>
<dbReference type="PROSITE" id="PS51257">
    <property type="entry name" value="PROKAR_LIPOPROTEIN"/>
    <property type="match status" value="1"/>
</dbReference>
<dbReference type="InterPro" id="IPR000718">
    <property type="entry name" value="Peptidase_M13"/>
</dbReference>
<organism evidence="11 12">
    <name type="scientific">Acidiluteibacter ferrifornacis</name>
    <dbReference type="NCBI Taxonomy" id="2692424"/>
    <lineage>
        <taxon>Bacteria</taxon>
        <taxon>Pseudomonadati</taxon>
        <taxon>Bacteroidota</taxon>
        <taxon>Flavobacteriia</taxon>
        <taxon>Flavobacteriales</taxon>
        <taxon>Cryomorphaceae</taxon>
        <taxon>Acidiluteibacter</taxon>
    </lineage>
</organism>
<keyword evidence="8" id="KW-0732">Signal</keyword>
<proteinExistence type="inferred from homology"/>
<protein>
    <submittedName>
        <fullName evidence="11">M13 family peptidase</fullName>
    </submittedName>
</protein>
<evidence type="ECO:0000256" key="3">
    <source>
        <dbReference type="ARBA" id="ARBA00022670"/>
    </source>
</evidence>
<keyword evidence="5" id="KW-0378">Hydrolase</keyword>
<name>A0A6N9NJR5_9FLAO</name>
<comment type="similarity">
    <text evidence="2">Belongs to the peptidase M13 family.</text>
</comment>
<feature type="signal peptide" evidence="8">
    <location>
        <begin position="1"/>
        <end position="23"/>
    </location>
</feature>
<evidence type="ECO:0000259" key="9">
    <source>
        <dbReference type="Pfam" id="PF01431"/>
    </source>
</evidence>
<keyword evidence="12" id="KW-1185">Reference proteome</keyword>
<accession>A0A6N9NJR5</accession>
<evidence type="ECO:0000313" key="12">
    <source>
        <dbReference type="Proteomes" id="UP000470771"/>
    </source>
</evidence>
<evidence type="ECO:0000256" key="4">
    <source>
        <dbReference type="ARBA" id="ARBA00022723"/>
    </source>
</evidence>
<dbReference type="SUPFAM" id="SSF55486">
    <property type="entry name" value="Metalloproteases ('zincins'), catalytic domain"/>
    <property type="match status" value="1"/>
</dbReference>
<evidence type="ECO:0000313" key="11">
    <source>
        <dbReference type="EMBL" id="NBG66099.1"/>
    </source>
</evidence>
<feature type="domain" description="Peptidase M13 N-terminal" evidence="10">
    <location>
        <begin position="45"/>
        <end position="425"/>
    </location>
</feature>
<evidence type="ECO:0000256" key="1">
    <source>
        <dbReference type="ARBA" id="ARBA00001947"/>
    </source>
</evidence>
<dbReference type="GO" id="GO:0005886">
    <property type="term" value="C:plasma membrane"/>
    <property type="evidence" value="ECO:0007669"/>
    <property type="project" value="TreeGrafter"/>
</dbReference>
<dbReference type="PROSITE" id="PS51885">
    <property type="entry name" value="NEPRILYSIN"/>
    <property type="match status" value="1"/>
</dbReference>
<evidence type="ECO:0000256" key="6">
    <source>
        <dbReference type="ARBA" id="ARBA00022833"/>
    </source>
</evidence>
<dbReference type="GO" id="GO:0046872">
    <property type="term" value="F:metal ion binding"/>
    <property type="evidence" value="ECO:0007669"/>
    <property type="project" value="UniProtKB-KW"/>
</dbReference>
<dbReference type="Pfam" id="PF01431">
    <property type="entry name" value="Peptidase_M13"/>
    <property type="match status" value="1"/>
</dbReference>
<dbReference type="GO" id="GO:0016485">
    <property type="term" value="P:protein processing"/>
    <property type="evidence" value="ECO:0007669"/>
    <property type="project" value="TreeGrafter"/>
</dbReference>
<dbReference type="PANTHER" id="PTHR11733:SF167">
    <property type="entry name" value="FI17812P1-RELATED"/>
    <property type="match status" value="1"/>
</dbReference>
<feature type="chain" id="PRO_5027081792" evidence="8">
    <location>
        <begin position="24"/>
        <end position="681"/>
    </location>
</feature>
<dbReference type="PANTHER" id="PTHR11733">
    <property type="entry name" value="ZINC METALLOPROTEASE FAMILY M13 NEPRILYSIN-RELATED"/>
    <property type="match status" value="1"/>
</dbReference>
<dbReference type="InterPro" id="IPR008753">
    <property type="entry name" value="Peptidase_M13_N"/>
</dbReference>